<sequence length="79" mass="8728">MNGRDGARRDAGGEAHVSRSRTPLQKAPPGNSLSNEAQRSERSKALGHPRVERRLGFRRPQGPKTLDGTLCWTLSLHRS</sequence>
<evidence type="ECO:0000313" key="2">
    <source>
        <dbReference type="EMBL" id="KAJ8409363.1"/>
    </source>
</evidence>
<dbReference type="Proteomes" id="UP001221898">
    <property type="component" value="Unassembled WGS sequence"/>
</dbReference>
<reference evidence="2" key="1">
    <citation type="journal article" date="2023" name="Science">
        <title>Genome structures resolve the early diversification of teleost fishes.</title>
        <authorList>
            <person name="Parey E."/>
            <person name="Louis A."/>
            <person name="Montfort J."/>
            <person name="Bouchez O."/>
            <person name="Roques C."/>
            <person name="Iampietro C."/>
            <person name="Lluch J."/>
            <person name="Castinel A."/>
            <person name="Donnadieu C."/>
            <person name="Desvignes T."/>
            <person name="Floi Bucao C."/>
            <person name="Jouanno E."/>
            <person name="Wen M."/>
            <person name="Mejri S."/>
            <person name="Dirks R."/>
            <person name="Jansen H."/>
            <person name="Henkel C."/>
            <person name="Chen W.J."/>
            <person name="Zahm M."/>
            <person name="Cabau C."/>
            <person name="Klopp C."/>
            <person name="Thompson A.W."/>
            <person name="Robinson-Rechavi M."/>
            <person name="Braasch I."/>
            <person name="Lecointre G."/>
            <person name="Bobe J."/>
            <person name="Postlethwait J.H."/>
            <person name="Berthelot C."/>
            <person name="Roest Crollius H."/>
            <person name="Guiguen Y."/>
        </authorList>
    </citation>
    <scope>NUCLEOTIDE SEQUENCE</scope>
    <source>
        <strain evidence="2">NC1722</strain>
    </source>
</reference>
<proteinExistence type="predicted"/>
<dbReference type="EMBL" id="JAINUG010000031">
    <property type="protein sequence ID" value="KAJ8409363.1"/>
    <property type="molecule type" value="Genomic_DNA"/>
</dbReference>
<feature type="compositionally biased region" description="Basic and acidic residues" evidence="1">
    <location>
        <begin position="38"/>
        <end position="55"/>
    </location>
</feature>
<gene>
    <name evidence="2" type="ORF">AAFF_G00235610</name>
</gene>
<evidence type="ECO:0000256" key="1">
    <source>
        <dbReference type="SAM" id="MobiDB-lite"/>
    </source>
</evidence>
<keyword evidence="3" id="KW-1185">Reference proteome</keyword>
<organism evidence="2 3">
    <name type="scientific">Aldrovandia affinis</name>
    <dbReference type="NCBI Taxonomy" id="143900"/>
    <lineage>
        <taxon>Eukaryota</taxon>
        <taxon>Metazoa</taxon>
        <taxon>Chordata</taxon>
        <taxon>Craniata</taxon>
        <taxon>Vertebrata</taxon>
        <taxon>Euteleostomi</taxon>
        <taxon>Actinopterygii</taxon>
        <taxon>Neopterygii</taxon>
        <taxon>Teleostei</taxon>
        <taxon>Notacanthiformes</taxon>
        <taxon>Halosauridae</taxon>
        <taxon>Aldrovandia</taxon>
    </lineage>
</organism>
<accession>A0AAD7WUC7</accession>
<feature type="compositionally biased region" description="Basic and acidic residues" evidence="1">
    <location>
        <begin position="1"/>
        <end position="17"/>
    </location>
</feature>
<name>A0AAD7WUC7_9TELE</name>
<evidence type="ECO:0000313" key="3">
    <source>
        <dbReference type="Proteomes" id="UP001221898"/>
    </source>
</evidence>
<protein>
    <submittedName>
        <fullName evidence="2">Uncharacterized protein</fullName>
    </submittedName>
</protein>
<dbReference type="AlphaFoldDB" id="A0AAD7WUC7"/>
<comment type="caution">
    <text evidence="2">The sequence shown here is derived from an EMBL/GenBank/DDBJ whole genome shotgun (WGS) entry which is preliminary data.</text>
</comment>
<feature type="region of interest" description="Disordered" evidence="1">
    <location>
        <begin position="1"/>
        <end position="69"/>
    </location>
</feature>